<feature type="domain" description="Tr-type G" evidence="9">
    <location>
        <begin position="46"/>
        <end position="219"/>
    </location>
</feature>
<name>A0A223D4T5_9BACL</name>
<dbReference type="GO" id="GO:0005525">
    <property type="term" value="F:GTP binding"/>
    <property type="evidence" value="ECO:0007669"/>
    <property type="project" value="UniProtKB-KW"/>
</dbReference>
<dbReference type="InterPro" id="IPR036390">
    <property type="entry name" value="WH_DNA-bd_sf"/>
</dbReference>
<dbReference type="Proteomes" id="UP000214688">
    <property type="component" value="Chromosome"/>
</dbReference>
<dbReference type="SUPFAM" id="SSF52540">
    <property type="entry name" value="P-loop containing nucleoside triphosphate hydrolases"/>
    <property type="match status" value="1"/>
</dbReference>
<dbReference type="InterPro" id="IPR004161">
    <property type="entry name" value="EFTu-like_2"/>
</dbReference>
<dbReference type="Gene3D" id="2.40.30.10">
    <property type="entry name" value="Translation factors"/>
    <property type="match status" value="2"/>
</dbReference>
<dbReference type="KEGG" id="tab:CIG75_17185"/>
<keyword evidence="4" id="KW-0547">Nucleotide-binding</keyword>
<dbReference type="Pfam" id="PF03144">
    <property type="entry name" value="GTP_EFTU_D2"/>
    <property type="match status" value="1"/>
</dbReference>
<comment type="subcellular location">
    <subcellularLocation>
        <location evidence="1">Cytoplasm</location>
    </subcellularLocation>
</comment>
<dbReference type="PROSITE" id="PS51722">
    <property type="entry name" value="G_TR_2"/>
    <property type="match status" value="1"/>
</dbReference>
<evidence type="ECO:0000256" key="1">
    <source>
        <dbReference type="ARBA" id="ARBA00004496"/>
    </source>
</evidence>
<dbReference type="InterPro" id="IPR027417">
    <property type="entry name" value="P-loop_NTPase"/>
</dbReference>
<accession>A0A223D4T5</accession>
<dbReference type="PANTHER" id="PTHR43721">
    <property type="entry name" value="ELONGATION FACTOR TU-RELATED"/>
    <property type="match status" value="1"/>
</dbReference>
<evidence type="ECO:0000256" key="2">
    <source>
        <dbReference type="ARBA" id="ARBA00015953"/>
    </source>
</evidence>
<organism evidence="10 11">
    <name type="scientific">Tumebacillus algifaecis</name>
    <dbReference type="NCBI Taxonomy" id="1214604"/>
    <lineage>
        <taxon>Bacteria</taxon>
        <taxon>Bacillati</taxon>
        <taxon>Bacillota</taxon>
        <taxon>Bacilli</taxon>
        <taxon>Bacillales</taxon>
        <taxon>Alicyclobacillaceae</taxon>
        <taxon>Tumebacillus</taxon>
    </lineage>
</organism>
<dbReference type="InterPro" id="IPR015191">
    <property type="entry name" value="SelB_WHD4"/>
</dbReference>
<dbReference type="EMBL" id="CP022657">
    <property type="protein sequence ID" value="ASS76520.1"/>
    <property type="molecule type" value="Genomic_DNA"/>
</dbReference>
<evidence type="ECO:0000313" key="10">
    <source>
        <dbReference type="EMBL" id="ASS76520.1"/>
    </source>
</evidence>
<evidence type="ECO:0000256" key="8">
    <source>
        <dbReference type="ARBA" id="ARBA00031615"/>
    </source>
</evidence>
<dbReference type="SUPFAM" id="SSF50465">
    <property type="entry name" value="EF-Tu/eEF-1alpha/eIF2-gamma C-terminal domain"/>
    <property type="match status" value="1"/>
</dbReference>
<keyword evidence="11" id="KW-1185">Reference proteome</keyword>
<dbReference type="Pfam" id="PF09107">
    <property type="entry name" value="WHD_3rd_SelB"/>
    <property type="match status" value="1"/>
</dbReference>
<dbReference type="Gene3D" id="3.40.50.300">
    <property type="entry name" value="P-loop containing nucleotide triphosphate hydrolases"/>
    <property type="match status" value="1"/>
</dbReference>
<dbReference type="InterPro" id="IPR004535">
    <property type="entry name" value="Transl_elong_SelB"/>
</dbReference>
<dbReference type="NCBIfam" id="TIGR00231">
    <property type="entry name" value="small_GTP"/>
    <property type="match status" value="1"/>
</dbReference>
<comment type="function">
    <text evidence="7">Translation factor necessary for the incorporation of selenocysteine into proteins. It probably replaces EF-Tu for the insertion of selenocysteine directed by the UGA codon. SelB binds GTP and GDP.</text>
</comment>
<protein>
    <recommendedName>
        <fullName evidence="2">Selenocysteine-specific elongation factor</fullName>
    </recommendedName>
    <alternativeName>
        <fullName evidence="8">SelB translation factor</fullName>
    </alternativeName>
</protein>
<evidence type="ECO:0000256" key="3">
    <source>
        <dbReference type="ARBA" id="ARBA00022490"/>
    </source>
</evidence>
<evidence type="ECO:0000259" key="9">
    <source>
        <dbReference type="PROSITE" id="PS51722"/>
    </source>
</evidence>
<keyword evidence="10" id="KW-0251">Elongation factor</keyword>
<evidence type="ECO:0000256" key="7">
    <source>
        <dbReference type="ARBA" id="ARBA00025526"/>
    </source>
</evidence>
<sequence length="681" mass="75320">MDVRPSCAKWSPLRRTARWRRSMPVTMSSCGKRIKHKAKGLSAMNDQFLILGTAGHIDHGKTTLVKALTGKDTDVHKEEKERGITIDIGFAPVNLPDGRRVGVIDVPGHERFVRNMLAGAGGIDLILLVIDVQDGIMPQTLEHLHILEMLHVQKGIIVLTKIDRVEDEWLLMVEEEVRSGLAGTFLAAAPLIPVSATTGVGIESLRQEIGRLAAEVVPREVTAPLRLPVDRVFSVAGFGTVVTGTVYAGQVQVGDTVEILPQRLPVRVRHIQVHGESADSARAGQRAALNLHGVERSDLERGMVIAQSGLYQATNRVDARLHLLDDAPRALTNRMRIRFYIGASEAMGRVSILDGDQLSPGEDSLVQIDLESPIVCASGDRFIIRTFSPMLTIGGGTIIDPHPAREHRRRRDYVLEELEQREKGGPDQLILQALQDDPGAGTRALADAVHATEDVVQDWLAPLLQTGQVTEVAGGYVGTEAMLRLFDEIEEKIRAHFAKGKYHITVPKAQVLSQLGKKVKPKLFDALLMTTAGQERFVLQRDKLAINGYVVPFTLREKEVLGKIEELFLRGGYQPPSFEEVLKESKALEQTLVGLYHYLRETGMLVELEDGVHFWASTLAEAKALIRERYAKVGPFGVAEFRDWAGTSRKLAVAVLEYFDQQKFTKRIEAKRVLVAETSEN</sequence>
<dbReference type="InterPro" id="IPR036388">
    <property type="entry name" value="WH-like_DNA-bd_sf"/>
</dbReference>
<dbReference type="GO" id="GO:0001514">
    <property type="term" value="P:selenocysteine incorporation"/>
    <property type="evidence" value="ECO:0007669"/>
    <property type="project" value="InterPro"/>
</dbReference>
<reference evidence="10 11" key="1">
    <citation type="journal article" date="2015" name="Int. J. Syst. Evol. Microbiol.">
        <title>Tumebacillus algifaecis sp. nov., isolated from decomposing algal scum.</title>
        <authorList>
            <person name="Wu Y.F."/>
            <person name="Zhang B."/>
            <person name="Xing P."/>
            <person name="Wu Q.L."/>
            <person name="Liu S.J."/>
        </authorList>
    </citation>
    <scope>NUCLEOTIDE SEQUENCE [LARGE SCALE GENOMIC DNA]</scope>
    <source>
        <strain evidence="10 11">THMBR28</strain>
    </source>
</reference>
<dbReference type="InterPro" id="IPR050055">
    <property type="entry name" value="EF-Tu_GTPase"/>
</dbReference>
<dbReference type="PANTHER" id="PTHR43721:SF22">
    <property type="entry name" value="ELONGATION FACTOR TU, MITOCHONDRIAL"/>
    <property type="match status" value="1"/>
</dbReference>
<dbReference type="Gene3D" id="1.10.10.2770">
    <property type="match status" value="1"/>
</dbReference>
<evidence type="ECO:0000256" key="4">
    <source>
        <dbReference type="ARBA" id="ARBA00022741"/>
    </source>
</evidence>
<dbReference type="InterPro" id="IPR000795">
    <property type="entry name" value="T_Tr_GTP-bd_dom"/>
</dbReference>
<dbReference type="Pfam" id="PF25461">
    <property type="entry name" value="Beta-barrel_SelB"/>
    <property type="match status" value="1"/>
</dbReference>
<dbReference type="CDD" id="cd15491">
    <property type="entry name" value="selB_III"/>
    <property type="match status" value="1"/>
</dbReference>
<dbReference type="GO" id="GO:0003723">
    <property type="term" value="F:RNA binding"/>
    <property type="evidence" value="ECO:0007669"/>
    <property type="project" value="InterPro"/>
</dbReference>
<dbReference type="InterPro" id="IPR057335">
    <property type="entry name" value="Beta-barrel_SelB"/>
</dbReference>
<dbReference type="CDD" id="cd04171">
    <property type="entry name" value="SelB"/>
    <property type="match status" value="1"/>
</dbReference>
<dbReference type="CDD" id="cd03696">
    <property type="entry name" value="SelB_II"/>
    <property type="match status" value="1"/>
</dbReference>
<keyword evidence="5" id="KW-0648">Protein biosynthesis</keyword>
<dbReference type="Gene3D" id="1.10.10.10">
    <property type="entry name" value="Winged helix-like DNA-binding domain superfamily/Winged helix DNA-binding domain"/>
    <property type="match status" value="1"/>
</dbReference>
<dbReference type="SUPFAM" id="SSF46785">
    <property type="entry name" value="Winged helix' DNA-binding domain"/>
    <property type="match status" value="2"/>
</dbReference>
<dbReference type="InterPro" id="IPR009000">
    <property type="entry name" value="Transl_B-barrel_sf"/>
</dbReference>
<keyword evidence="3" id="KW-0963">Cytoplasm</keyword>
<dbReference type="SUPFAM" id="SSF50447">
    <property type="entry name" value="Translation proteins"/>
    <property type="match status" value="1"/>
</dbReference>
<dbReference type="PRINTS" id="PR00315">
    <property type="entry name" value="ELONGATNFCT"/>
</dbReference>
<dbReference type="NCBIfam" id="TIGR00475">
    <property type="entry name" value="selB"/>
    <property type="match status" value="1"/>
</dbReference>
<dbReference type="InterPro" id="IPR005225">
    <property type="entry name" value="Small_GTP-bd"/>
</dbReference>
<dbReference type="Pfam" id="PF00009">
    <property type="entry name" value="GTP_EFTU"/>
    <property type="match status" value="1"/>
</dbReference>
<dbReference type="AlphaFoldDB" id="A0A223D4T5"/>
<dbReference type="InterPro" id="IPR009001">
    <property type="entry name" value="Transl_elong_EF1A/Init_IF2_C"/>
</dbReference>
<keyword evidence="6" id="KW-0342">GTP-binding</keyword>
<proteinExistence type="predicted"/>
<dbReference type="GO" id="GO:0003746">
    <property type="term" value="F:translation elongation factor activity"/>
    <property type="evidence" value="ECO:0007669"/>
    <property type="project" value="UniProtKB-KW"/>
</dbReference>
<evidence type="ECO:0000256" key="5">
    <source>
        <dbReference type="ARBA" id="ARBA00022917"/>
    </source>
</evidence>
<evidence type="ECO:0000256" key="6">
    <source>
        <dbReference type="ARBA" id="ARBA00023134"/>
    </source>
</evidence>
<dbReference type="GO" id="GO:0003924">
    <property type="term" value="F:GTPase activity"/>
    <property type="evidence" value="ECO:0007669"/>
    <property type="project" value="InterPro"/>
</dbReference>
<gene>
    <name evidence="10" type="primary">selB</name>
    <name evidence="10" type="ORF">CIG75_17185</name>
</gene>
<evidence type="ECO:0000313" key="11">
    <source>
        <dbReference type="Proteomes" id="UP000214688"/>
    </source>
</evidence>
<dbReference type="GO" id="GO:0005829">
    <property type="term" value="C:cytosol"/>
    <property type="evidence" value="ECO:0007669"/>
    <property type="project" value="TreeGrafter"/>
</dbReference>